<dbReference type="AlphaFoldDB" id="A0A2U9S9M7"/>
<protein>
    <submittedName>
        <fullName evidence="1">Uncharacterized protein</fullName>
    </submittedName>
</protein>
<geneLocation type="plasmid" evidence="1 2">
    <name>unnamed1</name>
</geneLocation>
<evidence type="ECO:0000313" key="2">
    <source>
        <dbReference type="Proteomes" id="UP000249605"/>
    </source>
</evidence>
<gene>
    <name evidence="1" type="ORF">DM194_15105</name>
</gene>
<accession>A0A2U9S9M7</accession>
<organism evidence="1 2">
    <name type="scientific">Azospirillum ramasamyi</name>
    <dbReference type="NCBI Taxonomy" id="682998"/>
    <lineage>
        <taxon>Bacteria</taxon>
        <taxon>Pseudomonadati</taxon>
        <taxon>Pseudomonadota</taxon>
        <taxon>Alphaproteobacteria</taxon>
        <taxon>Rhodospirillales</taxon>
        <taxon>Azospirillaceae</taxon>
        <taxon>Azospirillum</taxon>
    </lineage>
</organism>
<keyword evidence="1" id="KW-0614">Plasmid</keyword>
<name>A0A2U9S9M7_9PROT</name>
<dbReference type="Proteomes" id="UP000249605">
    <property type="component" value="Plasmid unnamed1"/>
</dbReference>
<dbReference type="KEGG" id="azm:DM194_15105"/>
<reference evidence="1 2" key="1">
    <citation type="submission" date="2018-06" db="EMBL/GenBank/DDBJ databases">
        <title>Complete genome sequencing of Azospirillum sp. M2T2B2.</title>
        <authorList>
            <person name="Heo J."/>
            <person name="Kim S.-J."/>
            <person name="Kwon S.-W."/>
            <person name="Anandham R."/>
        </authorList>
    </citation>
    <scope>NUCLEOTIDE SEQUENCE [LARGE SCALE GENOMIC DNA]</scope>
    <source>
        <strain evidence="1 2">M2T2B2</strain>
        <plasmid evidence="1 2">unnamed1</plasmid>
    </source>
</reference>
<sequence length="220" mass="23551">MALLALTNDNLAFFKRSLRADLPAVGSSHLSEALAAALGSRTGIALATRLREDGAEMPSLATVDQGAFAARLADLGHRVATLPALDALARSPDLPNRIWAVLKDGDRPALNAWHGECQRRGIPYVYATTGRQHARVDWDWITVNPAFDGVPSDDGESKLLDRIVGAIRANATSSPKANFDASAFAGHVERLSPEDAHAQADAIFELLYGALRQARRPVPA</sequence>
<dbReference type="RefSeq" id="WP_111068386.1">
    <property type="nucleotide sequence ID" value="NZ_CP029830.1"/>
</dbReference>
<evidence type="ECO:0000313" key="1">
    <source>
        <dbReference type="EMBL" id="AWU95627.1"/>
    </source>
</evidence>
<dbReference type="OrthoDB" id="7375267at2"/>
<keyword evidence="2" id="KW-1185">Reference proteome</keyword>
<dbReference type="EMBL" id="CP029830">
    <property type="protein sequence ID" value="AWU95627.1"/>
    <property type="molecule type" value="Genomic_DNA"/>
</dbReference>
<proteinExistence type="predicted"/>